<proteinExistence type="predicted"/>
<reference evidence="3" key="1">
    <citation type="journal article" date="2017" name="Nature">
        <title>The genome of Chenopodium quinoa.</title>
        <authorList>
            <person name="Jarvis D.E."/>
            <person name="Ho Y.S."/>
            <person name="Lightfoot D.J."/>
            <person name="Schmoeckel S.M."/>
            <person name="Li B."/>
            <person name="Borm T.J.A."/>
            <person name="Ohyanagi H."/>
            <person name="Mineta K."/>
            <person name="Michell C.T."/>
            <person name="Saber N."/>
            <person name="Kharbatia N.M."/>
            <person name="Rupper R.R."/>
            <person name="Sharp A.R."/>
            <person name="Dally N."/>
            <person name="Boughton B.A."/>
            <person name="Woo Y.H."/>
            <person name="Gao G."/>
            <person name="Schijlen E.G.W.M."/>
            <person name="Guo X."/>
            <person name="Momin A.A."/>
            <person name="Negrao S."/>
            <person name="Al-Babili S."/>
            <person name="Gehring C."/>
            <person name="Roessner U."/>
            <person name="Jung C."/>
            <person name="Murphy K."/>
            <person name="Arold S.T."/>
            <person name="Gojobori T."/>
            <person name="van der Linden C.G."/>
            <person name="van Loo E.N."/>
            <person name="Jellen E.N."/>
            <person name="Maughan P.J."/>
            <person name="Tester M."/>
        </authorList>
    </citation>
    <scope>NUCLEOTIDE SEQUENCE [LARGE SCALE GENOMIC DNA]</scope>
    <source>
        <strain evidence="3">cv. PI 614886</strain>
    </source>
</reference>
<evidence type="ECO:0000259" key="2">
    <source>
        <dbReference type="PROSITE" id="PS50829"/>
    </source>
</evidence>
<sequence>MADRKIDLPDDLLLPTPKASLEYDDEKVSMGFLDEVKDQAASENSIPLSPQWLYAKPSDAKPDMRGPNTLSLGNSMDPSQKDCDKKDWRKLAAENESTRRWREEERETGLLGRRDRRKTDRRAENVSVRENTEARNSPSSERWHDATNRNSAHETRRDSKWSSRWGPDDKDKDSRPERKTDIEKEDTHNDGQSTGSGNRDAESRDKWRPRHRMEPSSNAPTPFRAAPGFGPDKGKVDGANMGFTVGRGRSNGVPIVKPALGSTSGTVKVDKNEHILGKPNLVAEQFHYPRAKILDIYRSQKLSGTSFSKPDFMEEVPSLTQGEAVEPLAFVAPDAEEEALLKDIWKGKVTGSGASNSPYRQGKFSEVATGIGNMDPLDEDQDAPPPIAGEAISFHNSASGKPRQADGKNAKYAVELKGWSMESEGPMSAVSKIADAAQTDDENYQITPLKAAEIDRATFDISSNLPDDSNSLFLSESLEDSRGNSLLYAQSERNGNRVSDGVPPEELSLYYRDPQGEVQGPFLGVDIISWFEQGFFGLDLPVRLADAPEHAPFHELGDVMPHLNAQEGLGINSDLCSKIDNPGGSTSTSEMNDVSALNNQTWRLSELDNHSNQPAHTRMFEHDVLAQHAFSEGKGFHDSSAQDEEIVFPGRPGTAGSGGNPVGRCLRSADGPVTNHVGYHTHPNEAKETGMPVQKDDKLHPFGLLWSELESNSNRQAQPSSMPSTMGMPGHLMGHSPGRNAPFGGLSDQNIEESWPNFYDKGPISNSNMFGDALETQHFSHLDQESNHRELAEQLMSRQLQQQHIQQRNILSQLNHLNESPLEQVPGRGSLHHQLSNQSLSEEQQSQARQLILEQFIHGREPGFAQSHMDPSSGLDQMLLKQHLLRDSQTHLHQPSRHNDPYLEQLIQAKLGQVTHHDRQADLLELMQHTRHEQFRSQQLLQQEQLQARQMSMGLRQRLELGEGRSIGSVWPVEEAEQFLRNPERLKRGLYDPGTLQYERAMSLQGGGPGVNMEMANAMARLQGLDIQDPNNHLRSAGQLGSLGSGTHSHHPHHSFVPNEFNTSHFDGEGRWPDSDNRVSNDWMESHIQQLHLNAEHQKREQQLDEDNSKRLLMELLHQKSNNQPTQPLSLNEGPPLERRTPAFFSGPSSNDHLFNLAHERDVGLANPAAVPSFVNMAAEQTQLRLADEQAGGFDNSGRLTGRSNSGIVMDGDAIYTGISRSSSLMYPNSDMGGNTYIDREFSEVEGKKWAPKIEDMVKGSMMENPENISKQHGVTALDGREIPSSSINRQSSIGVAAGQGGFYNDKIGRSNSFTEEEKVCRARSCSEVQFAALTVYDEARAKRRPEELIIFRIPTVLSRGSENVLFKRPPVSRPLSSQEGISGLTIDAPTKGMSSSIGNPDDILGGRRENAAAQAPETSIKKDMRFRRTNSCSDSDVSETSFIDMLKSNAKKPPQPDSHVTGASELADAQGKSGKKKGKKGRQIDPALLGFKVTSNRIMMGEIQRIDD</sequence>
<feature type="region of interest" description="Disordered" evidence="1">
    <location>
        <begin position="820"/>
        <end position="844"/>
    </location>
</feature>
<feature type="region of interest" description="Disordered" evidence="1">
    <location>
        <begin position="1449"/>
        <end position="1486"/>
    </location>
</feature>
<dbReference type="Pfam" id="PF02213">
    <property type="entry name" value="GYF"/>
    <property type="match status" value="1"/>
</dbReference>
<dbReference type="PANTHER" id="PTHR46992:SF1">
    <property type="entry name" value="GYF DOMAIN-CONTAINING PROTEIN"/>
    <property type="match status" value="1"/>
</dbReference>
<dbReference type="CDD" id="cd00072">
    <property type="entry name" value="GYF"/>
    <property type="match status" value="1"/>
</dbReference>
<name>A0A803L1C3_CHEQI</name>
<keyword evidence="4" id="KW-1185">Reference proteome</keyword>
<dbReference type="SMART" id="SM00444">
    <property type="entry name" value="GYF"/>
    <property type="match status" value="1"/>
</dbReference>
<feature type="region of interest" description="Disordered" evidence="1">
    <location>
        <begin position="1029"/>
        <end position="1062"/>
    </location>
</feature>
<feature type="region of interest" description="Disordered" evidence="1">
    <location>
        <begin position="41"/>
        <end position="233"/>
    </location>
</feature>
<dbReference type="EnsemblPlants" id="AUR62005661-RA">
    <property type="protein sequence ID" value="AUR62005661-RA:cds"/>
    <property type="gene ID" value="AUR62005661"/>
</dbReference>
<feature type="domain" description="GYF" evidence="2">
    <location>
        <begin position="506"/>
        <end position="557"/>
    </location>
</feature>
<evidence type="ECO:0000313" key="4">
    <source>
        <dbReference type="Proteomes" id="UP000596660"/>
    </source>
</evidence>
<feature type="compositionally biased region" description="Low complexity" evidence="1">
    <location>
        <begin position="832"/>
        <end position="844"/>
    </location>
</feature>
<feature type="compositionally biased region" description="Low complexity" evidence="1">
    <location>
        <begin position="1038"/>
        <end position="1047"/>
    </location>
</feature>
<feature type="compositionally biased region" description="Polar residues" evidence="1">
    <location>
        <begin position="712"/>
        <end position="724"/>
    </location>
</feature>
<protein>
    <recommendedName>
        <fullName evidence="2">GYF domain-containing protein</fullName>
    </recommendedName>
</protein>
<feature type="compositionally biased region" description="Basic and acidic residues" evidence="1">
    <location>
        <begin position="79"/>
        <end position="108"/>
    </location>
</feature>
<dbReference type="Proteomes" id="UP000596660">
    <property type="component" value="Unplaced"/>
</dbReference>
<reference evidence="3" key="2">
    <citation type="submission" date="2021-03" db="UniProtKB">
        <authorList>
            <consortium name="EnsemblPlants"/>
        </authorList>
    </citation>
    <scope>IDENTIFICATION</scope>
</reference>
<evidence type="ECO:0000313" key="3">
    <source>
        <dbReference type="EnsemblPlants" id="AUR62005661-RA:cds"/>
    </source>
</evidence>
<dbReference type="InterPro" id="IPR003169">
    <property type="entry name" value="GYF"/>
</dbReference>
<accession>A0A803L1C3</accession>
<feature type="compositionally biased region" description="Polar residues" evidence="1">
    <location>
        <begin position="68"/>
        <end position="78"/>
    </location>
</feature>
<dbReference type="Gramene" id="AUR62005661-RA">
    <property type="protein sequence ID" value="AUR62005661-RA:cds"/>
    <property type="gene ID" value="AUR62005661"/>
</dbReference>
<dbReference type="Gene3D" id="3.30.1490.40">
    <property type="match status" value="1"/>
</dbReference>
<evidence type="ECO:0000256" key="1">
    <source>
        <dbReference type="SAM" id="MobiDB-lite"/>
    </source>
</evidence>
<dbReference type="OMA" id="RWHDGRN"/>
<dbReference type="PANTHER" id="PTHR46992">
    <property type="entry name" value="GYF DOMAIN-CONTAINING PROTEIN"/>
    <property type="match status" value="1"/>
</dbReference>
<feature type="region of interest" description="Disordered" evidence="1">
    <location>
        <begin position="712"/>
        <end position="749"/>
    </location>
</feature>
<dbReference type="SUPFAM" id="SSF55277">
    <property type="entry name" value="GYF domain"/>
    <property type="match status" value="1"/>
</dbReference>
<dbReference type="PROSITE" id="PS50829">
    <property type="entry name" value="GYF"/>
    <property type="match status" value="1"/>
</dbReference>
<organism evidence="3 4">
    <name type="scientific">Chenopodium quinoa</name>
    <name type="common">Quinoa</name>
    <dbReference type="NCBI Taxonomy" id="63459"/>
    <lineage>
        <taxon>Eukaryota</taxon>
        <taxon>Viridiplantae</taxon>
        <taxon>Streptophyta</taxon>
        <taxon>Embryophyta</taxon>
        <taxon>Tracheophyta</taxon>
        <taxon>Spermatophyta</taxon>
        <taxon>Magnoliopsida</taxon>
        <taxon>eudicotyledons</taxon>
        <taxon>Gunneridae</taxon>
        <taxon>Pentapetalae</taxon>
        <taxon>Caryophyllales</taxon>
        <taxon>Chenopodiaceae</taxon>
        <taxon>Chenopodioideae</taxon>
        <taxon>Atripliceae</taxon>
        <taxon>Chenopodium</taxon>
    </lineage>
</organism>
<feature type="compositionally biased region" description="Basic and acidic residues" evidence="1">
    <location>
        <begin position="141"/>
        <end position="189"/>
    </location>
</feature>
<feature type="region of interest" description="Disordered" evidence="1">
    <location>
        <begin position="1371"/>
        <end position="1423"/>
    </location>
</feature>
<dbReference type="InterPro" id="IPR035445">
    <property type="entry name" value="GYF-like_dom_sf"/>
</dbReference>